<keyword evidence="1" id="KW-0472">Membrane</keyword>
<keyword evidence="1" id="KW-1133">Transmembrane helix</keyword>
<accession>A0A1H5MV04</accession>
<keyword evidence="1" id="KW-0812">Transmembrane</keyword>
<evidence type="ECO:0000256" key="1">
    <source>
        <dbReference type="SAM" id="Phobius"/>
    </source>
</evidence>
<gene>
    <name evidence="2" type="ORF">SAMN04488034_10389</name>
</gene>
<protein>
    <submittedName>
        <fullName evidence="2">Uncharacterized protein</fullName>
    </submittedName>
</protein>
<evidence type="ECO:0000313" key="3">
    <source>
        <dbReference type="Proteomes" id="UP000199448"/>
    </source>
</evidence>
<dbReference type="EMBL" id="FNUG01000003">
    <property type="protein sequence ID" value="SEE92451.1"/>
    <property type="molecule type" value="Genomic_DNA"/>
</dbReference>
<reference evidence="2 3" key="1">
    <citation type="submission" date="2016-10" db="EMBL/GenBank/DDBJ databases">
        <authorList>
            <person name="de Groot N.N."/>
        </authorList>
    </citation>
    <scope>NUCLEOTIDE SEQUENCE [LARGE SCALE GENOMIC DNA]</scope>
    <source>
        <strain evidence="2 3">DSM 23553</strain>
    </source>
</reference>
<evidence type="ECO:0000313" key="2">
    <source>
        <dbReference type="EMBL" id="SEE92451.1"/>
    </source>
</evidence>
<organism evidence="2 3">
    <name type="scientific">Salinimicrobium catena</name>
    <dbReference type="NCBI Taxonomy" id="390640"/>
    <lineage>
        <taxon>Bacteria</taxon>
        <taxon>Pseudomonadati</taxon>
        <taxon>Bacteroidota</taxon>
        <taxon>Flavobacteriia</taxon>
        <taxon>Flavobacteriales</taxon>
        <taxon>Flavobacteriaceae</taxon>
        <taxon>Salinimicrobium</taxon>
    </lineage>
</organism>
<dbReference type="RefSeq" id="WP_093113051.1">
    <property type="nucleotide sequence ID" value="NZ_FNGG01000003.1"/>
</dbReference>
<proteinExistence type="predicted"/>
<sequence length="142" mass="16324">MNLKKNLLSTFYLTTIIVTFIISGIIFSLDYHRYDNHRVLDKELGIKTDIEKMKIDHGFAILNDNLIIPSGSSLKNKGQVIKNQSNLFIELDDPFTLIKNPCSLEFQVVNNYDTLIFEIPDLNFKDPTDPTIEDFIENILGE</sequence>
<dbReference type="STRING" id="390640.SAMN04488034_10389"/>
<feature type="transmembrane region" description="Helical" evidence="1">
    <location>
        <begin position="6"/>
        <end position="29"/>
    </location>
</feature>
<dbReference type="Proteomes" id="UP000199448">
    <property type="component" value="Unassembled WGS sequence"/>
</dbReference>
<keyword evidence="3" id="KW-1185">Reference proteome</keyword>
<name>A0A1H5MV04_9FLAO</name>
<dbReference type="AlphaFoldDB" id="A0A1H5MV04"/>